<dbReference type="GO" id="GO:0015935">
    <property type="term" value="C:small ribosomal subunit"/>
    <property type="evidence" value="ECO:0007669"/>
    <property type="project" value="UniProtKB-UniRule"/>
</dbReference>
<evidence type="ECO:0000256" key="4">
    <source>
        <dbReference type="ARBA" id="ARBA00022884"/>
    </source>
</evidence>
<keyword evidence="4 7" id="KW-0694">RNA-binding</keyword>
<dbReference type="PANTHER" id="PTHR11205">
    <property type="entry name" value="RIBOSOMAL PROTEIN S7"/>
    <property type="match status" value="1"/>
</dbReference>
<sequence>MIENADDELWALLGDIKLFGKWSLAEVVIDDPSIKNYISLRPVVVPHTGGRYAGKDKYKINIVERLINKVMRTEKNTGKKIKAYNIVKDAFDIIYEKTGNNPLQMLIKAISNAGPREETVQLKYAGLSVAKSVDTAPLRRIDEALMFIAKGASIASFKNKRSIEDLLASEIISAANYDIKCYSISKKEERERIAKASR</sequence>
<dbReference type="GO" id="GO:0003735">
    <property type="term" value="F:structural constituent of ribosome"/>
    <property type="evidence" value="ECO:0007669"/>
    <property type="project" value="UniProtKB-UniRule"/>
</dbReference>
<dbReference type="AlphaFoldDB" id="A0A520KT09"/>
<comment type="caution">
    <text evidence="11">The sequence shown here is derived from an EMBL/GenBank/DDBJ whole genome shotgun (WGS) entry which is preliminary data.</text>
</comment>
<comment type="similarity">
    <text evidence="1 7 8">Belongs to the universal ribosomal protein uS7 family.</text>
</comment>
<keyword evidence="6 7" id="KW-0687">Ribonucleoprotein</keyword>
<evidence type="ECO:0000256" key="5">
    <source>
        <dbReference type="ARBA" id="ARBA00022980"/>
    </source>
</evidence>
<dbReference type="HAMAP" id="MF_00480_A">
    <property type="entry name" value="Ribosomal_uS7_A"/>
    <property type="match status" value="1"/>
</dbReference>
<name>A0A520KT09_METT2</name>
<dbReference type="GO" id="GO:0006412">
    <property type="term" value="P:translation"/>
    <property type="evidence" value="ECO:0007669"/>
    <property type="project" value="UniProtKB-UniRule"/>
</dbReference>
<dbReference type="InterPro" id="IPR023798">
    <property type="entry name" value="Ribosomal_uS7_dom"/>
</dbReference>
<comment type="subunit">
    <text evidence="2 7 9">Part of the 30S ribosomal subunit.</text>
</comment>
<dbReference type="CDD" id="cd14867">
    <property type="entry name" value="uS7_Eukaryote"/>
    <property type="match status" value="1"/>
</dbReference>
<evidence type="ECO:0000256" key="1">
    <source>
        <dbReference type="ARBA" id="ARBA00007151"/>
    </source>
</evidence>
<feature type="domain" description="Small ribosomal subunit protein uS7" evidence="10">
    <location>
        <begin position="35"/>
        <end position="198"/>
    </location>
</feature>
<dbReference type="NCBIfam" id="TIGR01028">
    <property type="entry name" value="uS7_euk_arch"/>
    <property type="match status" value="1"/>
</dbReference>
<comment type="function">
    <text evidence="7 9">One of the primary rRNA binding proteins, it binds directly to 16S rRNA where it nucleates assembly of the head domain of the 30S subunit. Is located at the subunit interface close to the decoding center.</text>
</comment>
<evidence type="ECO:0000256" key="6">
    <source>
        <dbReference type="ARBA" id="ARBA00023274"/>
    </source>
</evidence>
<evidence type="ECO:0000256" key="2">
    <source>
        <dbReference type="ARBA" id="ARBA00011458"/>
    </source>
</evidence>
<dbReference type="InterPro" id="IPR026018">
    <property type="entry name" value="Ribosomal_uS7_arc"/>
</dbReference>
<reference evidence="11 12" key="1">
    <citation type="journal article" date="2019" name="Nat. Microbiol.">
        <title>Wide diversity of methane and short-chain alkane metabolisms in uncultured archaea.</title>
        <authorList>
            <person name="Borrel G."/>
            <person name="Adam P.S."/>
            <person name="McKay L.J."/>
            <person name="Chen L.X."/>
            <person name="Sierra-Garcia I.N."/>
            <person name="Sieber C.M."/>
            <person name="Letourneur Q."/>
            <person name="Ghozlane A."/>
            <person name="Andersen G.L."/>
            <person name="Li W.J."/>
            <person name="Hallam S.J."/>
            <person name="Muyzer G."/>
            <person name="de Oliveira V.M."/>
            <person name="Inskeep W.P."/>
            <person name="Banfield J.F."/>
            <person name="Gribaldo S."/>
        </authorList>
    </citation>
    <scope>NUCLEOTIDE SEQUENCE [LARGE SCALE GENOMIC DNA]</scope>
    <source>
        <strain evidence="11">NM1a</strain>
    </source>
</reference>
<dbReference type="InterPro" id="IPR020606">
    <property type="entry name" value="Ribosomal_uS7_CS"/>
</dbReference>
<dbReference type="NCBIfam" id="NF003106">
    <property type="entry name" value="PRK04027.1"/>
    <property type="match status" value="1"/>
</dbReference>
<dbReference type="InterPro" id="IPR036823">
    <property type="entry name" value="Ribosomal_uS7_dom_sf"/>
</dbReference>
<dbReference type="InterPro" id="IPR000235">
    <property type="entry name" value="Ribosomal_uS7"/>
</dbReference>
<evidence type="ECO:0000256" key="3">
    <source>
        <dbReference type="ARBA" id="ARBA00022730"/>
    </source>
</evidence>
<evidence type="ECO:0000256" key="7">
    <source>
        <dbReference type="HAMAP-Rule" id="MF_00480"/>
    </source>
</evidence>
<accession>A0A520KT09</accession>
<dbReference type="PIRSF" id="PIRSF002122">
    <property type="entry name" value="RPS7p_RPS7a_RPS5e_RPS7o"/>
    <property type="match status" value="1"/>
</dbReference>
<protein>
    <recommendedName>
        <fullName evidence="7">Small ribosomal subunit protein uS7</fullName>
    </recommendedName>
</protein>
<keyword evidence="5 7" id="KW-0689">Ribosomal protein</keyword>
<dbReference type="InterPro" id="IPR005716">
    <property type="entry name" value="Ribosomal_uS7_euk/arc"/>
</dbReference>
<evidence type="ECO:0000313" key="12">
    <source>
        <dbReference type="Proteomes" id="UP000317158"/>
    </source>
</evidence>
<evidence type="ECO:0000256" key="9">
    <source>
        <dbReference type="RuleBase" id="RU003621"/>
    </source>
</evidence>
<proteinExistence type="inferred from homology"/>
<evidence type="ECO:0000313" key="11">
    <source>
        <dbReference type="EMBL" id="RZN64880.1"/>
    </source>
</evidence>
<organism evidence="11 12">
    <name type="scientific">Methanoliparum thermophilum</name>
    <dbReference type="NCBI Taxonomy" id="2491083"/>
    <lineage>
        <taxon>Archaea</taxon>
        <taxon>Methanobacteriati</taxon>
        <taxon>Methanobacteriota</taxon>
        <taxon>Candidatus Methanoliparia</taxon>
        <taxon>Candidatus Methanoliparales</taxon>
        <taxon>Candidatus Methanoliparaceae</taxon>
        <taxon>Candidatus Methanoliparum</taxon>
    </lineage>
</organism>
<dbReference type="Pfam" id="PF00177">
    <property type="entry name" value="Ribosomal_S7"/>
    <property type="match status" value="1"/>
</dbReference>
<dbReference type="Gene3D" id="1.10.455.10">
    <property type="entry name" value="Ribosomal protein S7 domain"/>
    <property type="match status" value="1"/>
</dbReference>
<dbReference type="Proteomes" id="UP000317158">
    <property type="component" value="Unassembled WGS sequence"/>
</dbReference>
<dbReference type="PROSITE" id="PS00052">
    <property type="entry name" value="RIBOSOMAL_S7"/>
    <property type="match status" value="1"/>
</dbReference>
<gene>
    <name evidence="7" type="primary">rps7</name>
    <name evidence="11" type="ORF">EF806_02190</name>
</gene>
<dbReference type="EMBL" id="RXIF01000004">
    <property type="protein sequence ID" value="RZN64880.1"/>
    <property type="molecule type" value="Genomic_DNA"/>
</dbReference>
<dbReference type="GO" id="GO:0019843">
    <property type="term" value="F:rRNA binding"/>
    <property type="evidence" value="ECO:0007669"/>
    <property type="project" value="UniProtKB-UniRule"/>
</dbReference>
<keyword evidence="3 7" id="KW-0699">rRNA-binding</keyword>
<evidence type="ECO:0000259" key="10">
    <source>
        <dbReference type="Pfam" id="PF00177"/>
    </source>
</evidence>
<dbReference type="SUPFAM" id="SSF47973">
    <property type="entry name" value="Ribosomal protein S7"/>
    <property type="match status" value="1"/>
</dbReference>
<evidence type="ECO:0000256" key="8">
    <source>
        <dbReference type="RuleBase" id="RU003619"/>
    </source>
</evidence>